<dbReference type="Proteomes" id="UP000249739">
    <property type="component" value="Unassembled WGS sequence"/>
</dbReference>
<reference evidence="1 2" key="1">
    <citation type="submission" date="2017-08" db="EMBL/GenBank/DDBJ databases">
        <title>Infants hospitalized years apart are colonized by the same room-sourced microbial strains.</title>
        <authorList>
            <person name="Brooks B."/>
            <person name="Olm M.R."/>
            <person name="Firek B.A."/>
            <person name="Baker R."/>
            <person name="Thomas B.C."/>
            <person name="Morowitz M.J."/>
            <person name="Banfield J.F."/>
        </authorList>
    </citation>
    <scope>NUCLEOTIDE SEQUENCE [LARGE SCALE GENOMIC DNA]</scope>
    <source>
        <strain evidence="1">S2_006_000_R2_64</strain>
    </source>
</reference>
<organism evidence="1 2">
    <name type="scientific">Micavibrio aeruginosavorus</name>
    <dbReference type="NCBI Taxonomy" id="349221"/>
    <lineage>
        <taxon>Bacteria</taxon>
        <taxon>Pseudomonadati</taxon>
        <taxon>Bdellovibrionota</taxon>
        <taxon>Bdellovibrionia</taxon>
        <taxon>Bdellovibrionales</taxon>
        <taxon>Pseudobdellovibrionaceae</taxon>
        <taxon>Micavibrio</taxon>
    </lineage>
</organism>
<evidence type="ECO:0000313" key="1">
    <source>
        <dbReference type="EMBL" id="PZP56482.1"/>
    </source>
</evidence>
<evidence type="ECO:0000313" key="2">
    <source>
        <dbReference type="Proteomes" id="UP000249739"/>
    </source>
</evidence>
<name>A0A2W5HLC2_9BACT</name>
<comment type="caution">
    <text evidence="1">The sequence shown here is derived from an EMBL/GenBank/DDBJ whole genome shotgun (WGS) entry which is preliminary data.</text>
</comment>
<proteinExistence type="predicted"/>
<gene>
    <name evidence="1" type="ORF">DI586_03570</name>
</gene>
<dbReference type="AlphaFoldDB" id="A0A2W5HLC2"/>
<accession>A0A2W5HLC2</accession>
<dbReference type="EMBL" id="QFOT01000024">
    <property type="protein sequence ID" value="PZP56482.1"/>
    <property type="molecule type" value="Genomic_DNA"/>
</dbReference>
<sequence length="128" mass="14229">MFRKTDLLHMICLSALLSGCQGIPLKEIRNRPTIKEYTTAQSINSVTACLTQNPSLEKLLERFKVLTYPDGEKTELSLGAIQMGTFKKYYLITLERATSFSVVSLKRSPANFPLLGEADLKAIIASCI</sequence>
<dbReference type="PROSITE" id="PS51257">
    <property type="entry name" value="PROKAR_LIPOPROTEIN"/>
    <property type="match status" value="1"/>
</dbReference>
<evidence type="ECO:0008006" key="3">
    <source>
        <dbReference type="Google" id="ProtNLM"/>
    </source>
</evidence>
<protein>
    <recommendedName>
        <fullName evidence="3">Lipoprotein</fullName>
    </recommendedName>
</protein>